<reference evidence="3 4" key="1">
    <citation type="journal article" date="2011" name="Science">
        <title>The ecoresponsive genome of Daphnia pulex.</title>
        <authorList>
            <person name="Colbourne J.K."/>
            <person name="Pfrender M.E."/>
            <person name="Gilbert D."/>
            <person name="Thomas W.K."/>
            <person name="Tucker A."/>
            <person name="Oakley T.H."/>
            <person name="Tokishita S."/>
            <person name="Aerts A."/>
            <person name="Arnold G.J."/>
            <person name="Basu M.K."/>
            <person name="Bauer D.J."/>
            <person name="Caceres C.E."/>
            <person name="Carmel L."/>
            <person name="Casola C."/>
            <person name="Choi J.H."/>
            <person name="Detter J.C."/>
            <person name="Dong Q."/>
            <person name="Dusheyko S."/>
            <person name="Eads B.D."/>
            <person name="Frohlich T."/>
            <person name="Geiler-Samerotte K.A."/>
            <person name="Gerlach D."/>
            <person name="Hatcher P."/>
            <person name="Jogdeo S."/>
            <person name="Krijgsveld J."/>
            <person name="Kriventseva E.V."/>
            <person name="Kultz D."/>
            <person name="Laforsch C."/>
            <person name="Lindquist E."/>
            <person name="Lopez J."/>
            <person name="Manak J.R."/>
            <person name="Muller J."/>
            <person name="Pangilinan J."/>
            <person name="Patwardhan R.P."/>
            <person name="Pitluck S."/>
            <person name="Pritham E.J."/>
            <person name="Rechtsteiner A."/>
            <person name="Rho M."/>
            <person name="Rogozin I.B."/>
            <person name="Sakarya O."/>
            <person name="Salamov A."/>
            <person name="Schaack S."/>
            <person name="Shapiro H."/>
            <person name="Shiga Y."/>
            <person name="Skalitzky C."/>
            <person name="Smith Z."/>
            <person name="Souvorov A."/>
            <person name="Sung W."/>
            <person name="Tang Z."/>
            <person name="Tsuchiya D."/>
            <person name="Tu H."/>
            <person name="Vos H."/>
            <person name="Wang M."/>
            <person name="Wolf Y.I."/>
            <person name="Yamagata H."/>
            <person name="Yamada T."/>
            <person name="Ye Y."/>
            <person name="Shaw J.R."/>
            <person name="Andrews J."/>
            <person name="Crease T.J."/>
            <person name="Tang H."/>
            <person name="Lucas S.M."/>
            <person name="Robertson H.M."/>
            <person name="Bork P."/>
            <person name="Koonin E.V."/>
            <person name="Zdobnov E.M."/>
            <person name="Grigoriev I.V."/>
            <person name="Lynch M."/>
            <person name="Boore J.L."/>
        </authorList>
    </citation>
    <scope>NUCLEOTIDE SEQUENCE [LARGE SCALE GENOMIC DNA]</scope>
</reference>
<dbReference type="FunFam" id="1.20.1050.10:FF:000006">
    <property type="entry name" value="Elongation factor 1 gamma"/>
    <property type="match status" value="1"/>
</dbReference>
<dbReference type="SUPFAM" id="SSF47616">
    <property type="entry name" value="GST C-terminal domain-like"/>
    <property type="match status" value="1"/>
</dbReference>
<dbReference type="eggNOG" id="KOG0867">
    <property type="taxonomic scope" value="Eukaryota"/>
</dbReference>
<keyword evidence="4" id="KW-1185">Reference proteome</keyword>
<dbReference type="InterPro" id="IPR050802">
    <property type="entry name" value="EF-GSTs"/>
</dbReference>
<dbReference type="PROSITE" id="PS50405">
    <property type="entry name" value="GST_CTER"/>
    <property type="match status" value="1"/>
</dbReference>
<evidence type="ECO:0000256" key="1">
    <source>
        <dbReference type="ARBA" id="ARBA00030426"/>
    </source>
</evidence>
<accession>E9FUF7</accession>
<proteinExistence type="predicted"/>
<dbReference type="InterPro" id="IPR004046">
    <property type="entry name" value="GST_C"/>
</dbReference>
<feature type="non-terminal residue" evidence="3">
    <location>
        <position position="1"/>
    </location>
</feature>
<dbReference type="CDD" id="cd03181">
    <property type="entry name" value="GST_C_EF1Bgamma_like"/>
    <property type="match status" value="1"/>
</dbReference>
<dbReference type="OrthoDB" id="249703at2759"/>
<dbReference type="GO" id="GO:0005737">
    <property type="term" value="C:cytoplasm"/>
    <property type="evidence" value="ECO:0000318"/>
    <property type="project" value="GO_Central"/>
</dbReference>
<dbReference type="Pfam" id="PF00043">
    <property type="entry name" value="GST_C"/>
    <property type="match status" value="1"/>
</dbReference>
<dbReference type="PANTHER" id="PTHR43986:SF1">
    <property type="entry name" value="ELONGATION FACTOR 1-GAMMA"/>
    <property type="match status" value="1"/>
</dbReference>
<dbReference type="GO" id="GO:0006414">
    <property type="term" value="P:translational elongation"/>
    <property type="evidence" value="ECO:0000318"/>
    <property type="project" value="GO_Central"/>
</dbReference>
<dbReference type="EMBL" id="GL732525">
    <property type="protein sequence ID" value="EFX88719.1"/>
    <property type="molecule type" value="Genomic_DNA"/>
</dbReference>
<dbReference type="InterPro" id="IPR036282">
    <property type="entry name" value="Glutathione-S-Trfase_C_sf"/>
</dbReference>
<evidence type="ECO:0000313" key="4">
    <source>
        <dbReference type="Proteomes" id="UP000000305"/>
    </source>
</evidence>
<dbReference type="Proteomes" id="UP000000305">
    <property type="component" value="Unassembled WGS sequence"/>
</dbReference>
<dbReference type="InParanoid" id="E9FUF7"/>
<dbReference type="GO" id="GO:0005634">
    <property type="term" value="C:nucleus"/>
    <property type="evidence" value="ECO:0000318"/>
    <property type="project" value="GO_Central"/>
</dbReference>
<dbReference type="OMA" id="MAIALYI"/>
<dbReference type="FunCoup" id="E9FUF7">
    <property type="interactions" value="709"/>
</dbReference>
<sequence length="193" mass="21070">TERVDGPTLFSKSGNIRTNIALITAQYANIKLNVSTDLPSSTFITNKLPALSDGDVTISGISSIALFLAPKPFKGKDSLEEAQILQWINLAEHEILPAVLALTDNSAAAKPSQNRARQEILHYLDVLNKVLLTRTYLVGETVTLADVSVVCTLVPVFDRVMDAATRSKSSNVLRWYNTITPQPNVKHVLGETK</sequence>
<organism evidence="3 4">
    <name type="scientific">Daphnia pulex</name>
    <name type="common">Water flea</name>
    <dbReference type="NCBI Taxonomy" id="6669"/>
    <lineage>
        <taxon>Eukaryota</taxon>
        <taxon>Metazoa</taxon>
        <taxon>Ecdysozoa</taxon>
        <taxon>Arthropoda</taxon>
        <taxon>Crustacea</taxon>
        <taxon>Branchiopoda</taxon>
        <taxon>Diplostraca</taxon>
        <taxon>Cladocera</taxon>
        <taxon>Anomopoda</taxon>
        <taxon>Daphniidae</taxon>
        <taxon>Daphnia</taxon>
    </lineage>
</organism>
<gene>
    <name evidence="3" type="ORF">DAPPUDRAFT_95675</name>
</gene>
<evidence type="ECO:0000259" key="2">
    <source>
        <dbReference type="PROSITE" id="PS50405"/>
    </source>
</evidence>
<feature type="domain" description="GST C-terminal" evidence="2">
    <location>
        <begin position="77"/>
        <end position="193"/>
    </location>
</feature>
<name>E9FUF7_DAPPU</name>
<dbReference type="STRING" id="6669.E9FUF7"/>
<dbReference type="InterPro" id="IPR010987">
    <property type="entry name" value="Glutathione-S-Trfase_C-like"/>
</dbReference>
<dbReference type="Gene3D" id="1.20.1050.10">
    <property type="match status" value="1"/>
</dbReference>
<protein>
    <recommendedName>
        <fullName evidence="1">eEF-1B gamma</fullName>
    </recommendedName>
</protein>
<dbReference type="HOGENOM" id="CLU_011226_3_2_1"/>
<dbReference type="AlphaFoldDB" id="E9FUF7"/>
<evidence type="ECO:0000313" key="3">
    <source>
        <dbReference type="EMBL" id="EFX88719.1"/>
    </source>
</evidence>
<dbReference type="PANTHER" id="PTHR43986">
    <property type="entry name" value="ELONGATION FACTOR 1-GAMMA"/>
    <property type="match status" value="1"/>
</dbReference>
<dbReference type="KEGG" id="dpx:DAPPUDRAFT_95675"/>
<dbReference type="PhylomeDB" id="E9FUF7"/>